<protein>
    <submittedName>
        <fullName evidence="1">Uncharacterized protein</fullName>
    </submittedName>
</protein>
<reference evidence="1" key="1">
    <citation type="journal article" date="2018" name="Nat. Plants">
        <title>Whole-genome landscape of Medicago truncatula symbiotic genes.</title>
        <authorList>
            <person name="Pecrix Y."/>
            <person name="Gamas P."/>
            <person name="Carrere S."/>
        </authorList>
    </citation>
    <scope>NUCLEOTIDE SEQUENCE</scope>
    <source>
        <tissue evidence="1">Leaves</tissue>
    </source>
</reference>
<sequence>MIIKVKKLYFSLNTIMLLLGGPNSMNVKLMGRFTLLLRYKLVLLFPLSDFPNIIPSEHKLINFPHWTTRVYHSNLTFRETLEIFLTVFTFYTSIFYIHRCIDAGGGGSIGSGGGDNCGRRDENFRVCLFPGTFL</sequence>
<organism evidence="1">
    <name type="scientific">Medicago truncatula</name>
    <name type="common">Barrel medic</name>
    <name type="synonym">Medicago tribuloides</name>
    <dbReference type="NCBI Taxonomy" id="3880"/>
    <lineage>
        <taxon>Eukaryota</taxon>
        <taxon>Viridiplantae</taxon>
        <taxon>Streptophyta</taxon>
        <taxon>Embryophyta</taxon>
        <taxon>Tracheophyta</taxon>
        <taxon>Spermatophyta</taxon>
        <taxon>Magnoliopsida</taxon>
        <taxon>eudicotyledons</taxon>
        <taxon>Gunneridae</taxon>
        <taxon>Pentapetalae</taxon>
        <taxon>rosids</taxon>
        <taxon>fabids</taxon>
        <taxon>Fabales</taxon>
        <taxon>Fabaceae</taxon>
        <taxon>Papilionoideae</taxon>
        <taxon>50 kb inversion clade</taxon>
        <taxon>NPAAA clade</taxon>
        <taxon>Hologalegina</taxon>
        <taxon>IRL clade</taxon>
        <taxon>Trifolieae</taxon>
        <taxon>Medicago</taxon>
    </lineage>
</organism>
<dbReference type="Gramene" id="rna18234">
    <property type="protein sequence ID" value="RHN69723.1"/>
    <property type="gene ID" value="gene18234"/>
</dbReference>
<dbReference type="Proteomes" id="UP000265566">
    <property type="component" value="Chromosome 3"/>
</dbReference>
<evidence type="ECO:0000313" key="1">
    <source>
        <dbReference type="EMBL" id="RHN69723.1"/>
    </source>
</evidence>
<comment type="caution">
    <text evidence="1">The sequence shown here is derived from an EMBL/GenBank/DDBJ whole genome shotgun (WGS) entry which is preliminary data.</text>
</comment>
<gene>
    <name evidence="1" type="ORF">MtrunA17_Chr3g0127881</name>
</gene>
<accession>A0A396IZ35</accession>
<dbReference type="AlphaFoldDB" id="A0A396IZ35"/>
<dbReference type="EMBL" id="PSQE01000003">
    <property type="protein sequence ID" value="RHN69723.1"/>
    <property type="molecule type" value="Genomic_DNA"/>
</dbReference>
<proteinExistence type="predicted"/>
<name>A0A396IZ35_MEDTR</name>